<keyword evidence="2" id="KW-1185">Reference proteome</keyword>
<comment type="caution">
    <text evidence="1">The sequence shown here is derived from an EMBL/GenBank/DDBJ whole genome shotgun (WGS) entry which is preliminary data.</text>
</comment>
<name>M3VH62_GORML</name>
<dbReference type="AlphaFoldDB" id="M3VH62"/>
<gene>
    <name evidence="1" type="ORF">GM1_041_00450</name>
</gene>
<evidence type="ECO:0000313" key="1">
    <source>
        <dbReference type="EMBL" id="GAC81674.1"/>
    </source>
</evidence>
<protein>
    <submittedName>
        <fullName evidence="1">Uncharacterized protein</fullName>
    </submittedName>
</protein>
<dbReference type="STRING" id="410332.SAMN04488550_4172"/>
<dbReference type="EMBL" id="BAOP01000041">
    <property type="protein sequence ID" value="GAC81674.1"/>
    <property type="molecule type" value="Genomic_DNA"/>
</dbReference>
<proteinExistence type="predicted"/>
<reference evidence="1 2" key="1">
    <citation type="submission" date="2013-02" db="EMBL/GenBank/DDBJ databases">
        <title>Whole genome shotgun sequence of Gordonia malaquae NBRC 108250.</title>
        <authorList>
            <person name="Yoshida I."/>
            <person name="Hosoyama A."/>
            <person name="Tsuchikane K."/>
            <person name="Ando Y."/>
            <person name="Baba S."/>
            <person name="Ohji S."/>
            <person name="Hamada M."/>
            <person name="Tamura T."/>
            <person name="Yamazoe A."/>
            <person name="Yamazaki S."/>
            <person name="Fujita N."/>
        </authorList>
    </citation>
    <scope>NUCLEOTIDE SEQUENCE [LARGE SCALE GENOMIC DNA]</scope>
    <source>
        <strain evidence="1 2">NBRC 108250</strain>
    </source>
</reference>
<accession>M3VH62</accession>
<dbReference type="RefSeq" id="WP_008381624.1">
    <property type="nucleotide sequence ID" value="NZ_BAOP01000041.1"/>
</dbReference>
<evidence type="ECO:0000313" key="2">
    <source>
        <dbReference type="Proteomes" id="UP000035009"/>
    </source>
</evidence>
<sequence>MSDKYDCIRECPGHPLGIAPLGPSWVVDIPGQPRYYSDGWHFGTREDAEEYVDHYMGRSDSEVLGPLGGDTA</sequence>
<dbReference type="Proteomes" id="UP000035009">
    <property type="component" value="Unassembled WGS sequence"/>
</dbReference>
<organism evidence="1 2">
    <name type="scientific">Gordonia malaquae NBRC 108250</name>
    <dbReference type="NCBI Taxonomy" id="1223542"/>
    <lineage>
        <taxon>Bacteria</taxon>
        <taxon>Bacillati</taxon>
        <taxon>Actinomycetota</taxon>
        <taxon>Actinomycetes</taxon>
        <taxon>Mycobacteriales</taxon>
        <taxon>Gordoniaceae</taxon>
        <taxon>Gordonia</taxon>
    </lineage>
</organism>